<name>A0A368YIS6_9HYPH</name>
<dbReference type="Proteomes" id="UP000253324">
    <property type="component" value="Unassembled WGS sequence"/>
</dbReference>
<reference evidence="1 2" key="1">
    <citation type="submission" date="2018-07" db="EMBL/GenBank/DDBJ databases">
        <title>Genomic Encyclopedia of Type Strains, Phase III (KMG-III): the genomes of soil and plant-associated and newly described type strains.</title>
        <authorList>
            <person name="Whitman W."/>
        </authorList>
    </citation>
    <scope>NUCLEOTIDE SEQUENCE [LARGE SCALE GENOMIC DNA]</scope>
    <source>
        <strain evidence="1 2">31-25a</strain>
    </source>
</reference>
<keyword evidence="2" id="KW-1185">Reference proteome</keyword>
<dbReference type="AlphaFoldDB" id="A0A368YIS6"/>
<dbReference type="RefSeq" id="WP_181872545.1">
    <property type="nucleotide sequence ID" value="NZ_QPJM01000015.1"/>
</dbReference>
<proteinExistence type="predicted"/>
<accession>A0A368YIS6</accession>
<dbReference type="Pfam" id="PF06666">
    <property type="entry name" value="DUF1173"/>
    <property type="match status" value="1"/>
</dbReference>
<protein>
    <submittedName>
        <fullName evidence="1">Uncharacterized protein DUF1173</fullName>
    </submittedName>
</protein>
<dbReference type="InterPro" id="IPR009553">
    <property type="entry name" value="DUF1173"/>
</dbReference>
<organism evidence="1 2">
    <name type="scientific">Phyllobacterium bourgognense</name>
    <dbReference type="NCBI Taxonomy" id="314236"/>
    <lineage>
        <taxon>Bacteria</taxon>
        <taxon>Pseudomonadati</taxon>
        <taxon>Pseudomonadota</taxon>
        <taxon>Alphaproteobacteria</taxon>
        <taxon>Hyphomicrobiales</taxon>
        <taxon>Phyllobacteriaceae</taxon>
        <taxon>Phyllobacterium</taxon>
    </lineage>
</organism>
<comment type="caution">
    <text evidence="1">The sequence shown here is derived from an EMBL/GenBank/DDBJ whole genome shotgun (WGS) entry which is preliminary data.</text>
</comment>
<evidence type="ECO:0000313" key="1">
    <source>
        <dbReference type="EMBL" id="RCW80122.1"/>
    </source>
</evidence>
<gene>
    <name evidence="1" type="ORF">C7476_11587</name>
</gene>
<sequence length="400" mass="44150">MSRRYRIGLAIVAEEDAAFGAILAEAYRARQRPLCLCCKNGAAMYIARIGEQFFVKRMPLSGSDHDPQCQSYEAPYELSGLGPLIGGAIQLDPENGMAALKLDFSLSKRGALKSTGGAAQNEGPVKNEIRKLSLRALLHYLWHQGGLTEWTAHWAGKRHWFQVRSHLIDAAATMTVKGGALKERLFVPENFRLDDKAAIEKRRALALAGIRAPAAGPTKLMLLIGEVKEFASARSGQKIVVKHMPGFPLTIEETAWRRLQSRYVAELELWQANDTFHLVVIATFGMTQSGLASIDEIALMSTSEQWLPIENVYEQRLVERLSRLSLKSVKGLRFNLSCTQPIAAATLPHGRPAPAALYIVPPDADEEFEAALADMIAARADVEPWIWRVAEGEMPPFPIG</sequence>
<dbReference type="EMBL" id="QPJM01000015">
    <property type="protein sequence ID" value="RCW80122.1"/>
    <property type="molecule type" value="Genomic_DNA"/>
</dbReference>
<evidence type="ECO:0000313" key="2">
    <source>
        <dbReference type="Proteomes" id="UP000253324"/>
    </source>
</evidence>